<dbReference type="PANTHER" id="PTHR20973">
    <property type="entry name" value="NON-SMC ELEMENT 1-RELATED"/>
    <property type="match status" value="1"/>
</dbReference>
<sequence>MGERSKSSSSENLLELAGNYSVPHKHLVQLMIKHGILQAHYFCNKFVQYVQIYNSEGSTVTQPNDGQEKILIEKLIVVINNALTSLSLRLIQADDEYDDQNNYIVLLSDRRPSDFLRDAFGLTQTEITLFHLWISTICSSENGEILKHEALSTASNLLVKDKKVDEEYLLQRCVSNKWLVMDNKGATIRLGTRGVAELQNYFSSHADKFKLEKCVLCGKFIIMKNRAIFCKTCGSFSHRQCGLKIIKSVRTGKVLCPGKLANGKSCTAGFHVSVEMESVNQNQKGNRKRRIVNDFNEQDECNVAFCSTGRLHDTEMFFGCKLMDFKEVDLETPAGILADSLAQIFMMTTNDELRQQAYRMVSVENNRDFALAVEARLNEYFKSKQRKLDRRSILRIRGEKDDASVILKHFLKTAGLPPDAVEKFSSKK</sequence>
<dbReference type="AlphaFoldDB" id="A0A1I7VMW2"/>
<dbReference type="InterPro" id="IPR036388">
    <property type="entry name" value="WH-like_DNA-bd_sf"/>
</dbReference>
<dbReference type="PANTHER" id="PTHR20973:SF0">
    <property type="entry name" value="NON-STRUCTURAL MAINTENANCE OF CHROMOSOMES ELEMENT 1 HOMOLOG"/>
    <property type="match status" value="1"/>
</dbReference>
<organism evidence="1 2">
    <name type="scientific">Loa loa</name>
    <name type="common">Eye worm</name>
    <name type="synonym">Filaria loa</name>
    <dbReference type="NCBI Taxonomy" id="7209"/>
    <lineage>
        <taxon>Eukaryota</taxon>
        <taxon>Metazoa</taxon>
        <taxon>Ecdysozoa</taxon>
        <taxon>Nematoda</taxon>
        <taxon>Chromadorea</taxon>
        <taxon>Rhabditida</taxon>
        <taxon>Spirurina</taxon>
        <taxon>Spiruromorpha</taxon>
        <taxon>Filarioidea</taxon>
        <taxon>Onchocercidae</taxon>
        <taxon>Loa</taxon>
    </lineage>
</organism>
<protein>
    <submittedName>
        <fullName evidence="2">Phorbol-ester/DAG-type domain-containing protein</fullName>
    </submittedName>
</protein>
<dbReference type="WBParaSite" id="EN70_4315">
    <property type="protein sequence ID" value="EN70_4315"/>
    <property type="gene ID" value="EN70_4315"/>
</dbReference>
<dbReference type="STRING" id="7209.A0A1I7VMW2"/>
<dbReference type="GO" id="GO:0005634">
    <property type="term" value="C:nucleus"/>
    <property type="evidence" value="ECO:0007669"/>
    <property type="project" value="TreeGrafter"/>
</dbReference>
<dbReference type="InterPro" id="IPR011513">
    <property type="entry name" value="Nse1"/>
</dbReference>
<dbReference type="GO" id="GO:0000724">
    <property type="term" value="P:double-strand break repair via homologous recombination"/>
    <property type="evidence" value="ECO:0007669"/>
    <property type="project" value="TreeGrafter"/>
</dbReference>
<proteinExistence type="predicted"/>
<dbReference type="GO" id="GO:0004842">
    <property type="term" value="F:ubiquitin-protein transferase activity"/>
    <property type="evidence" value="ECO:0007669"/>
    <property type="project" value="TreeGrafter"/>
</dbReference>
<accession>A0A1I7VMW2</accession>
<dbReference type="GO" id="GO:0030915">
    <property type="term" value="C:Smc5-Smc6 complex"/>
    <property type="evidence" value="ECO:0007669"/>
    <property type="project" value="InterPro"/>
</dbReference>
<dbReference type="InterPro" id="IPR046349">
    <property type="entry name" value="C1-like_sf"/>
</dbReference>
<evidence type="ECO:0000313" key="2">
    <source>
        <dbReference type="WBParaSite" id="EN70_4315"/>
    </source>
</evidence>
<reference evidence="2" key="2">
    <citation type="submission" date="2016-11" db="UniProtKB">
        <authorList>
            <consortium name="WormBaseParasite"/>
        </authorList>
    </citation>
    <scope>IDENTIFICATION</scope>
</reference>
<dbReference type="Proteomes" id="UP000095285">
    <property type="component" value="Unassembled WGS sequence"/>
</dbReference>
<keyword evidence="1" id="KW-1185">Reference proteome</keyword>
<name>A0A1I7VMW2_LOALO</name>
<dbReference type="Gene3D" id="1.10.10.10">
    <property type="entry name" value="Winged helix-like DNA-binding domain superfamily/Winged helix DNA-binding domain"/>
    <property type="match status" value="1"/>
</dbReference>
<dbReference type="SUPFAM" id="SSF57889">
    <property type="entry name" value="Cysteine-rich domain"/>
    <property type="match status" value="1"/>
</dbReference>
<evidence type="ECO:0000313" key="1">
    <source>
        <dbReference type="Proteomes" id="UP000095285"/>
    </source>
</evidence>
<dbReference type="CDD" id="cd15489">
    <property type="entry name" value="PHD_SF"/>
    <property type="match status" value="1"/>
</dbReference>
<reference evidence="1" key="1">
    <citation type="submission" date="2012-04" db="EMBL/GenBank/DDBJ databases">
        <title>The Genome Sequence of Loa loa.</title>
        <authorList>
            <consortium name="The Broad Institute Genome Sequencing Platform"/>
            <consortium name="Broad Institute Genome Sequencing Center for Infectious Disease"/>
            <person name="Nutman T.B."/>
            <person name="Fink D.L."/>
            <person name="Russ C."/>
            <person name="Young S."/>
            <person name="Zeng Q."/>
            <person name="Gargeya S."/>
            <person name="Alvarado L."/>
            <person name="Berlin A."/>
            <person name="Chapman S.B."/>
            <person name="Chen Z."/>
            <person name="Freedman E."/>
            <person name="Gellesch M."/>
            <person name="Goldberg J."/>
            <person name="Griggs A."/>
            <person name="Gujja S."/>
            <person name="Heilman E.R."/>
            <person name="Heiman D."/>
            <person name="Howarth C."/>
            <person name="Mehta T."/>
            <person name="Neiman D."/>
            <person name="Pearson M."/>
            <person name="Roberts A."/>
            <person name="Saif S."/>
            <person name="Shea T."/>
            <person name="Shenoy N."/>
            <person name="Sisk P."/>
            <person name="Stolte C."/>
            <person name="Sykes S."/>
            <person name="White J."/>
            <person name="Yandava C."/>
            <person name="Haas B."/>
            <person name="Henn M.R."/>
            <person name="Nusbaum C."/>
            <person name="Birren B."/>
        </authorList>
    </citation>
    <scope>NUCLEOTIDE SEQUENCE [LARGE SCALE GENOMIC DNA]</scope>
</reference>